<dbReference type="Proteomes" id="UP000631300">
    <property type="component" value="Unassembled WGS sequence"/>
</dbReference>
<reference evidence="3" key="2">
    <citation type="submission" date="2020-09" db="EMBL/GenBank/DDBJ databases">
        <authorList>
            <person name="Sun Q."/>
            <person name="Kim S."/>
        </authorList>
    </citation>
    <scope>NUCLEOTIDE SEQUENCE</scope>
    <source>
        <strain evidence="3">KCTC 22164</strain>
    </source>
</reference>
<organism evidence="3 4">
    <name type="scientific">Alteromonas halophila</name>
    <dbReference type="NCBI Taxonomy" id="516698"/>
    <lineage>
        <taxon>Bacteria</taxon>
        <taxon>Pseudomonadati</taxon>
        <taxon>Pseudomonadota</taxon>
        <taxon>Gammaproteobacteria</taxon>
        <taxon>Alteromonadales</taxon>
        <taxon>Alteromonadaceae</taxon>
        <taxon>Alteromonas/Salinimonas group</taxon>
        <taxon>Alteromonas</taxon>
    </lineage>
</organism>
<feature type="transmembrane region" description="Helical" evidence="1">
    <location>
        <begin position="67"/>
        <end position="85"/>
    </location>
</feature>
<keyword evidence="1" id="KW-0472">Membrane</keyword>
<reference evidence="3" key="1">
    <citation type="journal article" date="2014" name="Int. J. Syst. Evol. Microbiol.">
        <title>Complete genome sequence of Corynebacterium casei LMG S-19264T (=DSM 44701T), isolated from a smear-ripened cheese.</title>
        <authorList>
            <consortium name="US DOE Joint Genome Institute (JGI-PGF)"/>
            <person name="Walter F."/>
            <person name="Albersmeier A."/>
            <person name="Kalinowski J."/>
            <person name="Ruckert C."/>
        </authorList>
    </citation>
    <scope>NUCLEOTIDE SEQUENCE</scope>
    <source>
        <strain evidence="3">KCTC 22164</strain>
    </source>
</reference>
<keyword evidence="1" id="KW-0812">Transmembrane</keyword>
<feature type="transmembrane region" description="Helical" evidence="1">
    <location>
        <begin position="151"/>
        <end position="171"/>
    </location>
</feature>
<accession>A0A918MZ30</accession>
<dbReference type="EMBL" id="BMXP01000003">
    <property type="protein sequence ID" value="GGW83728.1"/>
    <property type="molecule type" value="Genomic_DNA"/>
</dbReference>
<evidence type="ECO:0000313" key="4">
    <source>
        <dbReference type="Proteomes" id="UP000631300"/>
    </source>
</evidence>
<feature type="transmembrane region" description="Helical" evidence="1">
    <location>
        <begin position="224"/>
        <end position="247"/>
    </location>
</feature>
<sequence>MNQSMGILAALGTALCWAIAARLFRGTGQVFTPLAMNFWKGTISVVLLLVITLWLTPSQTIDNEALFWLLLSGVIGIGIGDTFFFKALTTIGDSQAVLVAETLAPIFTALLAMGWIAEWITWQQWLGVGIILFSVDMVIKSNKRTATHIVASKGYLFGVGAAVCQAIGAVISRDILAGGDVDAASAAMYRLIGGLALVAILIGATRTPVLPKPSVMRGQSHGRLWSTFFIATLLGTTAAIFLQMLAFAHAKAAVVQTLIATSAIMSLGVAWVMGERASWRTLIWSLAALAGVAVLVSTGNGSIE</sequence>
<feature type="transmembrane region" description="Helical" evidence="1">
    <location>
        <begin position="36"/>
        <end position="55"/>
    </location>
</feature>
<evidence type="ECO:0000259" key="2">
    <source>
        <dbReference type="Pfam" id="PF00892"/>
    </source>
</evidence>
<evidence type="ECO:0000256" key="1">
    <source>
        <dbReference type="SAM" id="Phobius"/>
    </source>
</evidence>
<feature type="transmembrane region" description="Helical" evidence="1">
    <location>
        <begin position="281"/>
        <end position="303"/>
    </location>
</feature>
<keyword evidence="4" id="KW-1185">Reference proteome</keyword>
<proteinExistence type="predicted"/>
<comment type="caution">
    <text evidence="3">The sequence shown here is derived from an EMBL/GenBank/DDBJ whole genome shotgun (WGS) entry which is preliminary data.</text>
</comment>
<feature type="transmembrane region" description="Helical" evidence="1">
    <location>
        <begin position="122"/>
        <end position="139"/>
    </location>
</feature>
<evidence type="ECO:0000313" key="3">
    <source>
        <dbReference type="EMBL" id="GGW83728.1"/>
    </source>
</evidence>
<keyword evidence="1" id="KW-1133">Transmembrane helix</keyword>
<gene>
    <name evidence="3" type="ORF">GCM10007391_16640</name>
</gene>
<dbReference type="PANTHER" id="PTHR22911:SF137">
    <property type="entry name" value="SOLUTE CARRIER FAMILY 35 MEMBER G2-RELATED"/>
    <property type="match status" value="1"/>
</dbReference>
<dbReference type="Pfam" id="PF00892">
    <property type="entry name" value="EamA"/>
    <property type="match status" value="2"/>
</dbReference>
<dbReference type="GO" id="GO:0016020">
    <property type="term" value="C:membrane"/>
    <property type="evidence" value="ECO:0007669"/>
    <property type="project" value="InterPro"/>
</dbReference>
<feature type="transmembrane region" description="Helical" evidence="1">
    <location>
        <begin position="97"/>
        <end position="116"/>
    </location>
</feature>
<feature type="transmembrane region" description="Helical" evidence="1">
    <location>
        <begin position="6"/>
        <end position="24"/>
    </location>
</feature>
<feature type="transmembrane region" description="Helical" evidence="1">
    <location>
        <begin position="183"/>
        <end position="204"/>
    </location>
</feature>
<dbReference type="SUPFAM" id="SSF103481">
    <property type="entry name" value="Multidrug resistance efflux transporter EmrE"/>
    <property type="match status" value="2"/>
</dbReference>
<feature type="domain" description="EamA" evidence="2">
    <location>
        <begin position="153"/>
        <end position="296"/>
    </location>
</feature>
<protein>
    <recommendedName>
        <fullName evidence="2">EamA domain-containing protein</fullName>
    </recommendedName>
</protein>
<feature type="domain" description="EamA" evidence="2">
    <location>
        <begin position="5"/>
        <end position="135"/>
    </location>
</feature>
<dbReference type="PANTHER" id="PTHR22911">
    <property type="entry name" value="ACYL-MALONYL CONDENSING ENZYME-RELATED"/>
    <property type="match status" value="1"/>
</dbReference>
<dbReference type="InterPro" id="IPR037185">
    <property type="entry name" value="EmrE-like"/>
</dbReference>
<dbReference type="InterPro" id="IPR000620">
    <property type="entry name" value="EamA_dom"/>
</dbReference>
<dbReference type="AlphaFoldDB" id="A0A918MZ30"/>
<name>A0A918MZ30_9ALTE</name>
<feature type="transmembrane region" description="Helical" evidence="1">
    <location>
        <begin position="253"/>
        <end position="274"/>
    </location>
</feature>